<dbReference type="Proteomes" id="UP000507470">
    <property type="component" value="Unassembled WGS sequence"/>
</dbReference>
<gene>
    <name evidence="2" type="ORF">MCOR_19202</name>
</gene>
<name>A0A6J8BLB8_MYTCO</name>
<feature type="compositionally biased region" description="Basic and acidic residues" evidence="1">
    <location>
        <begin position="133"/>
        <end position="177"/>
    </location>
</feature>
<dbReference type="EMBL" id="CACVKT020003377">
    <property type="protein sequence ID" value="CAC5383459.1"/>
    <property type="molecule type" value="Genomic_DNA"/>
</dbReference>
<accession>A0A6J8BLB8</accession>
<feature type="region of interest" description="Disordered" evidence="1">
    <location>
        <begin position="1"/>
        <end position="42"/>
    </location>
</feature>
<proteinExistence type="predicted"/>
<evidence type="ECO:0000256" key="1">
    <source>
        <dbReference type="SAM" id="MobiDB-lite"/>
    </source>
</evidence>
<sequence length="236" mass="27854">MKIEKTKNSATNEVETITRDSGGNTPIFDDESTMPRQNDNYNEVEITTMRQGDTIPRWEINREAHQSTLQTNNSIDNRLPMNQSTENTVPSESRETYQSTWSTGHSDNRDAYQSAWNTDHSDMRENPITWSTDHSERRELNKKSGQSNREHQSTHSTVERERCEMNRHEQQRMDYSEVGRYQYDDTYPDHRQSSSQSSDSTHHERFMGYPENYTRRSQLLRNMPDYTHTKSNYAEP</sequence>
<evidence type="ECO:0000313" key="2">
    <source>
        <dbReference type="EMBL" id="CAC5383459.1"/>
    </source>
</evidence>
<reference evidence="2 3" key="1">
    <citation type="submission" date="2020-06" db="EMBL/GenBank/DDBJ databases">
        <authorList>
            <person name="Li R."/>
            <person name="Bekaert M."/>
        </authorList>
    </citation>
    <scope>NUCLEOTIDE SEQUENCE [LARGE SCALE GENOMIC DNA]</scope>
    <source>
        <strain evidence="3">wild</strain>
    </source>
</reference>
<dbReference type="OrthoDB" id="10389305at2759"/>
<feature type="compositionally biased region" description="Polar residues" evidence="1">
    <location>
        <begin position="70"/>
        <end position="105"/>
    </location>
</feature>
<feature type="compositionally biased region" description="Polar residues" evidence="1">
    <location>
        <begin position="8"/>
        <end position="24"/>
    </location>
</feature>
<dbReference type="AlphaFoldDB" id="A0A6J8BLB8"/>
<protein>
    <submittedName>
        <fullName evidence="2">Uncharacterized protein</fullName>
    </submittedName>
</protein>
<organism evidence="2 3">
    <name type="scientific">Mytilus coruscus</name>
    <name type="common">Sea mussel</name>
    <dbReference type="NCBI Taxonomy" id="42192"/>
    <lineage>
        <taxon>Eukaryota</taxon>
        <taxon>Metazoa</taxon>
        <taxon>Spiralia</taxon>
        <taxon>Lophotrochozoa</taxon>
        <taxon>Mollusca</taxon>
        <taxon>Bivalvia</taxon>
        <taxon>Autobranchia</taxon>
        <taxon>Pteriomorphia</taxon>
        <taxon>Mytilida</taxon>
        <taxon>Mytiloidea</taxon>
        <taxon>Mytilidae</taxon>
        <taxon>Mytilinae</taxon>
        <taxon>Mytilus</taxon>
    </lineage>
</organism>
<feature type="region of interest" description="Disordered" evidence="1">
    <location>
        <begin position="70"/>
        <end position="236"/>
    </location>
</feature>
<evidence type="ECO:0000313" key="3">
    <source>
        <dbReference type="Proteomes" id="UP000507470"/>
    </source>
</evidence>
<keyword evidence="3" id="KW-1185">Reference proteome</keyword>